<evidence type="ECO:0000313" key="1">
    <source>
        <dbReference type="EMBL" id="BCR84405.1"/>
    </source>
</evidence>
<evidence type="ECO:0000313" key="2">
    <source>
        <dbReference type="Proteomes" id="UP000637239"/>
    </source>
</evidence>
<sequence>MPNFSRSLSITDIDSQIFFDIHQGDPNTTFWRLSPEEIVFQPDNLDRALESHDNKWSPGDILAELRLNTIIGFTLRQVVERESDRHTGLKKVKSLGFRQSVAVEVLYKYEPRRLIGFCDHILRYWHSSRTFAAVIGGEESRDEVLGVISMLHHERRTTGRSDCMVYGLATDGYYFHFVVIDNDSQYSWHTLNWNSQFEQVEIISQMTRIIKHAAGLAVSGGSVNSRRRPDSESFDSWHRRDLASNVGGYARVARYCLLVMWNYFLSKASA</sequence>
<keyword evidence="2" id="KW-1185">Reference proteome</keyword>
<dbReference type="RefSeq" id="XP_043132927.1">
    <property type="nucleotide sequence ID" value="XM_043276417.1"/>
</dbReference>
<dbReference type="GeneID" id="66978764"/>
<reference evidence="1" key="2">
    <citation type="submission" date="2021-02" db="EMBL/GenBank/DDBJ databases">
        <title>Aspergillus chevalieri M1 genome sequence.</title>
        <authorList>
            <person name="Kadooka C."/>
            <person name="Mori K."/>
            <person name="Futagami T."/>
        </authorList>
    </citation>
    <scope>NUCLEOTIDE SEQUENCE</scope>
    <source>
        <strain evidence="1">M1</strain>
    </source>
</reference>
<name>A0A7R7VGQ2_ASPCH</name>
<gene>
    <name evidence="1" type="ORF">ACHE_11807A</name>
</gene>
<organism evidence="1 2">
    <name type="scientific">Aspergillus chevalieri</name>
    <name type="common">Eurotium chevalieri</name>
    <dbReference type="NCBI Taxonomy" id="182096"/>
    <lineage>
        <taxon>Eukaryota</taxon>
        <taxon>Fungi</taxon>
        <taxon>Dikarya</taxon>
        <taxon>Ascomycota</taxon>
        <taxon>Pezizomycotina</taxon>
        <taxon>Eurotiomycetes</taxon>
        <taxon>Eurotiomycetidae</taxon>
        <taxon>Eurotiales</taxon>
        <taxon>Aspergillaceae</taxon>
        <taxon>Aspergillus</taxon>
        <taxon>Aspergillus subgen. Aspergillus</taxon>
    </lineage>
</organism>
<accession>A0A7R7VGQ2</accession>
<dbReference type="KEGG" id="ache:ACHE_11807A"/>
<dbReference type="EMBL" id="AP024416">
    <property type="protein sequence ID" value="BCR84405.1"/>
    <property type="molecule type" value="Genomic_DNA"/>
</dbReference>
<dbReference type="AlphaFoldDB" id="A0A7R7VGQ2"/>
<protein>
    <submittedName>
        <fullName evidence="1">Uncharacterized protein</fullName>
    </submittedName>
</protein>
<reference evidence="1" key="1">
    <citation type="submission" date="2021-01" db="EMBL/GenBank/DDBJ databases">
        <authorList>
            <consortium name="Aspergillus chevalieri M1 genome sequencing consortium"/>
            <person name="Kazuki M."/>
            <person name="Futagami T."/>
        </authorList>
    </citation>
    <scope>NUCLEOTIDE SEQUENCE</scope>
    <source>
        <strain evidence="1">M1</strain>
    </source>
</reference>
<dbReference type="Proteomes" id="UP000637239">
    <property type="component" value="Chromosome 1"/>
</dbReference>
<proteinExistence type="predicted"/>